<accession>A0AAN9MZZ9</accession>
<evidence type="ECO:0000313" key="2">
    <source>
        <dbReference type="EMBL" id="KAK7361179.1"/>
    </source>
</evidence>
<protein>
    <submittedName>
        <fullName evidence="2">Uncharacterized protein</fullName>
    </submittedName>
</protein>
<reference evidence="2 3" key="1">
    <citation type="submission" date="2024-01" db="EMBL/GenBank/DDBJ databases">
        <title>The genomes of 5 underutilized Papilionoideae crops provide insights into root nodulation and disease resistanc.</title>
        <authorList>
            <person name="Jiang F."/>
        </authorList>
    </citation>
    <scope>NUCLEOTIDE SEQUENCE [LARGE SCALE GENOMIC DNA]</scope>
    <source>
        <strain evidence="2">LVBAO_FW01</strain>
        <tissue evidence="2">Leaves</tissue>
    </source>
</reference>
<keyword evidence="3" id="KW-1185">Reference proteome</keyword>
<evidence type="ECO:0000313" key="3">
    <source>
        <dbReference type="Proteomes" id="UP001367508"/>
    </source>
</evidence>
<comment type="caution">
    <text evidence="2">The sequence shown here is derived from an EMBL/GenBank/DDBJ whole genome shotgun (WGS) entry which is preliminary data.</text>
</comment>
<feature type="compositionally biased region" description="Polar residues" evidence="1">
    <location>
        <begin position="23"/>
        <end position="38"/>
    </location>
</feature>
<organism evidence="2 3">
    <name type="scientific">Canavalia gladiata</name>
    <name type="common">Sword bean</name>
    <name type="synonym">Dolichos gladiatus</name>
    <dbReference type="NCBI Taxonomy" id="3824"/>
    <lineage>
        <taxon>Eukaryota</taxon>
        <taxon>Viridiplantae</taxon>
        <taxon>Streptophyta</taxon>
        <taxon>Embryophyta</taxon>
        <taxon>Tracheophyta</taxon>
        <taxon>Spermatophyta</taxon>
        <taxon>Magnoliopsida</taxon>
        <taxon>eudicotyledons</taxon>
        <taxon>Gunneridae</taxon>
        <taxon>Pentapetalae</taxon>
        <taxon>rosids</taxon>
        <taxon>fabids</taxon>
        <taxon>Fabales</taxon>
        <taxon>Fabaceae</taxon>
        <taxon>Papilionoideae</taxon>
        <taxon>50 kb inversion clade</taxon>
        <taxon>NPAAA clade</taxon>
        <taxon>indigoferoid/millettioid clade</taxon>
        <taxon>Phaseoleae</taxon>
        <taxon>Canavalia</taxon>
    </lineage>
</organism>
<feature type="compositionally biased region" description="Polar residues" evidence="1">
    <location>
        <begin position="55"/>
        <end position="65"/>
    </location>
</feature>
<evidence type="ECO:0000256" key="1">
    <source>
        <dbReference type="SAM" id="MobiDB-lite"/>
    </source>
</evidence>
<gene>
    <name evidence="2" type="ORF">VNO77_03225</name>
</gene>
<dbReference type="AlphaFoldDB" id="A0AAN9MZZ9"/>
<dbReference type="Proteomes" id="UP001367508">
    <property type="component" value="Unassembled WGS sequence"/>
</dbReference>
<name>A0AAN9MZZ9_CANGL</name>
<feature type="compositionally biased region" description="Basic and acidic residues" evidence="1">
    <location>
        <begin position="11"/>
        <end position="20"/>
    </location>
</feature>
<sequence>MTPKLVIPNVGREEVCHEKGCPSQPSGQNQGAKDQGSNPLEAITPFSEKYPSCKPSGSSLNSQKTELPLQVSKMPKLSL</sequence>
<proteinExistence type="predicted"/>
<dbReference type="EMBL" id="JAYMYQ010000001">
    <property type="protein sequence ID" value="KAK7361179.1"/>
    <property type="molecule type" value="Genomic_DNA"/>
</dbReference>
<feature type="region of interest" description="Disordered" evidence="1">
    <location>
        <begin position="1"/>
        <end position="79"/>
    </location>
</feature>